<organism evidence="1 2">
    <name type="scientific">Thiobacter aerophilum</name>
    <dbReference type="NCBI Taxonomy" id="3121275"/>
    <lineage>
        <taxon>Bacteria</taxon>
        <taxon>Pseudomonadati</taxon>
        <taxon>Pseudomonadota</taxon>
        <taxon>Betaproteobacteria</taxon>
        <taxon>Burkholderiales</taxon>
        <taxon>Thiobacteraceae</taxon>
        <taxon>Thiobacter</taxon>
    </lineage>
</organism>
<protein>
    <submittedName>
        <fullName evidence="1">DUF2789 domain-containing protein</fullName>
    </submittedName>
</protein>
<dbReference type="InterPro" id="IPR021250">
    <property type="entry name" value="DUF2789"/>
</dbReference>
<evidence type="ECO:0000313" key="1">
    <source>
        <dbReference type="EMBL" id="MEO1765766.1"/>
    </source>
</evidence>
<dbReference type="RefSeq" id="WP_347306205.1">
    <property type="nucleotide sequence ID" value="NZ_JBAJEX010000001.1"/>
</dbReference>
<name>A0ABV0EAT1_9BURK</name>
<gene>
    <name evidence="1" type="ORF">V6E02_00825</name>
</gene>
<dbReference type="Gene3D" id="1.10.10.1130">
    <property type="entry name" value="Uncharacterised protein PF10982, DUF2789"/>
    <property type="match status" value="1"/>
</dbReference>
<keyword evidence="2" id="KW-1185">Reference proteome</keyword>
<proteinExistence type="predicted"/>
<dbReference type="EMBL" id="JBAJEX010000001">
    <property type="protein sequence ID" value="MEO1765766.1"/>
    <property type="molecule type" value="Genomic_DNA"/>
</dbReference>
<evidence type="ECO:0000313" key="2">
    <source>
        <dbReference type="Proteomes" id="UP001482231"/>
    </source>
</evidence>
<dbReference type="InterPro" id="IPR038086">
    <property type="entry name" value="DUF2789_sf"/>
</dbReference>
<accession>A0ABV0EAT1</accession>
<sequence length="80" mass="8951">MEHGFHPFHELFEQLGLPSDSDSIQQFIAHHAPLPHEIALADAPFWTPAQAAFLREAIEADSDWAEVVDELNAALREHPA</sequence>
<comment type="caution">
    <text evidence="1">The sequence shown here is derived from an EMBL/GenBank/DDBJ whole genome shotgun (WGS) entry which is preliminary data.</text>
</comment>
<dbReference type="Proteomes" id="UP001482231">
    <property type="component" value="Unassembled WGS sequence"/>
</dbReference>
<dbReference type="Pfam" id="PF10982">
    <property type="entry name" value="DUF2789"/>
    <property type="match status" value="1"/>
</dbReference>
<reference evidence="1 2" key="1">
    <citation type="submission" date="2024-02" db="EMBL/GenBank/DDBJ databases">
        <title>New thermophilic sulfur-oxidizing bacteria from a hot springs of the Uzon caldera (Kamchatka, Russia).</title>
        <authorList>
            <person name="Dukat A.M."/>
            <person name="Elcheninov A.G."/>
            <person name="Frolov E.N."/>
        </authorList>
    </citation>
    <scope>NUCLEOTIDE SEQUENCE [LARGE SCALE GENOMIC DNA]</scope>
    <source>
        <strain evidence="1 2">AK1</strain>
    </source>
</reference>